<name>A0ABQ0PZM0_9PROT</name>
<organism evidence="1 2">
    <name type="scientific">Acetobacter malorum DSM 14337</name>
    <dbReference type="NCBI Taxonomy" id="1307910"/>
    <lineage>
        <taxon>Bacteria</taxon>
        <taxon>Pseudomonadati</taxon>
        <taxon>Pseudomonadota</taxon>
        <taxon>Alphaproteobacteria</taxon>
        <taxon>Acetobacterales</taxon>
        <taxon>Acetobacteraceae</taxon>
        <taxon>Acetobacter</taxon>
    </lineage>
</organism>
<protein>
    <submittedName>
        <fullName evidence="1">Uncharacterized protein</fullName>
    </submittedName>
</protein>
<comment type="caution">
    <text evidence="1">The sequence shown here is derived from an EMBL/GenBank/DDBJ whole genome shotgun (WGS) entry which is preliminary data.</text>
</comment>
<dbReference type="Proteomes" id="UP001065047">
    <property type="component" value="Unassembled WGS sequence"/>
</dbReference>
<proteinExistence type="predicted"/>
<accession>A0ABQ0PZM0</accession>
<sequence length="58" mass="6139">MPAFMTASATFLSRLCGGDGENGGMTVVGRFLSRLCGGDAGEKAYQAEIKISKPPMRR</sequence>
<evidence type="ECO:0000313" key="2">
    <source>
        <dbReference type="Proteomes" id="UP001065047"/>
    </source>
</evidence>
<dbReference type="EMBL" id="BAPF01000054">
    <property type="protein sequence ID" value="GBQ85560.1"/>
    <property type="molecule type" value="Genomic_DNA"/>
</dbReference>
<evidence type="ECO:0000313" key="1">
    <source>
        <dbReference type="EMBL" id="GBQ85560.1"/>
    </source>
</evidence>
<gene>
    <name evidence="1" type="ORF">AA14337_3103</name>
</gene>
<keyword evidence="2" id="KW-1185">Reference proteome</keyword>
<reference evidence="1" key="1">
    <citation type="submission" date="2013-04" db="EMBL/GenBank/DDBJ databases">
        <title>The genome sequencing project of 58 acetic acid bacteria.</title>
        <authorList>
            <person name="Okamoto-Kainuma A."/>
            <person name="Ishikawa M."/>
            <person name="Umino S."/>
            <person name="Koizumi Y."/>
            <person name="Shiwa Y."/>
            <person name="Yoshikawa H."/>
            <person name="Matsutani M."/>
            <person name="Matsushita K."/>
        </authorList>
    </citation>
    <scope>NUCLEOTIDE SEQUENCE</scope>
    <source>
        <strain evidence="1">DSM 14337</strain>
    </source>
</reference>